<gene>
    <name evidence="2" type="ORF">SAMN05216462_2196</name>
</gene>
<accession>A0A1H4D8Z3</accession>
<dbReference type="AlphaFoldDB" id="A0A1H4D8Z3"/>
<evidence type="ECO:0000313" key="3">
    <source>
        <dbReference type="Proteomes" id="UP000182257"/>
    </source>
</evidence>
<dbReference type="InterPro" id="IPR007569">
    <property type="entry name" value="DUF559"/>
</dbReference>
<name>A0A1H4D8Z3_XYLRU</name>
<organism evidence="2 3">
    <name type="scientific">Xylanibacter ruminicola</name>
    <name type="common">Prevotella ruminicola</name>
    <dbReference type="NCBI Taxonomy" id="839"/>
    <lineage>
        <taxon>Bacteria</taxon>
        <taxon>Pseudomonadati</taxon>
        <taxon>Bacteroidota</taxon>
        <taxon>Bacteroidia</taxon>
        <taxon>Bacteroidales</taxon>
        <taxon>Prevotellaceae</taxon>
        <taxon>Xylanibacter</taxon>
    </lineage>
</organism>
<dbReference type="Pfam" id="PF04480">
    <property type="entry name" value="DUF559"/>
    <property type="match status" value="1"/>
</dbReference>
<reference evidence="2 3" key="1">
    <citation type="submission" date="2016-10" db="EMBL/GenBank/DDBJ databases">
        <authorList>
            <person name="de Groot N.N."/>
        </authorList>
    </citation>
    <scope>NUCLEOTIDE SEQUENCE [LARGE SCALE GENOMIC DNA]</scope>
    <source>
        <strain evidence="2 3">D31d</strain>
    </source>
</reference>
<evidence type="ECO:0000313" key="2">
    <source>
        <dbReference type="EMBL" id="SEA69253.1"/>
    </source>
</evidence>
<dbReference type="SUPFAM" id="SSF52980">
    <property type="entry name" value="Restriction endonuclease-like"/>
    <property type="match status" value="1"/>
</dbReference>
<protein>
    <recommendedName>
        <fullName evidence="1">DUF559 domain-containing protein</fullName>
    </recommendedName>
</protein>
<dbReference type="Gene3D" id="3.40.960.10">
    <property type="entry name" value="VSR Endonuclease"/>
    <property type="match status" value="1"/>
</dbReference>
<sequence length="128" mass="15006">MVAYRLLPKSMKEKVERNSVVAFKNCNVAFSPDMLLRNEKICIEIDGGYHILHQRRDMYRDAVFRANGYIVIRIKNQDTSVDVAFWQQLLAGLEYDGTTRENVRPFIDELRKLIDDAIRSWTRIDPAE</sequence>
<dbReference type="Proteomes" id="UP000182257">
    <property type="component" value="Unassembled WGS sequence"/>
</dbReference>
<dbReference type="InterPro" id="IPR011335">
    <property type="entry name" value="Restrct_endonuc-II-like"/>
</dbReference>
<proteinExistence type="predicted"/>
<evidence type="ECO:0000259" key="1">
    <source>
        <dbReference type="Pfam" id="PF04480"/>
    </source>
</evidence>
<dbReference type="EMBL" id="FNRF01000004">
    <property type="protein sequence ID" value="SEA69253.1"/>
    <property type="molecule type" value="Genomic_DNA"/>
</dbReference>
<feature type="domain" description="DUF559" evidence="1">
    <location>
        <begin position="33"/>
        <end position="82"/>
    </location>
</feature>